<accession>A0A2U0SHQ7</accession>
<comment type="similarity">
    <text evidence="1">Belongs to the PhzF family.</text>
</comment>
<evidence type="ECO:0000313" key="4">
    <source>
        <dbReference type="Proteomes" id="UP000245890"/>
    </source>
</evidence>
<sequence>MEHRFLLVDVFHDGPFTGNPLAVVFGGDALDTEAMQTITRWFNLSETVFLLPATLPEADYRARIFSLDRELPFAGHPTLGACHAWLAAGGVPRGGETIVQQCLIGAVPVRRAGDNLAFAAPPRLRSGPVDGETRTHVASLLRIDPNRIVDCAWADNGPGWIAVLLDSADAVLAVDPVRFHPDRVEIGLVGPHPQGSPVAWEMRTLFSDAFGGIMEDPVTGSFHAAVAQWLFETGRVRSGYVAAQGTAIGRRGRIHVSFESAGGAAWIGGRTMTIAEGTLPALAAYD</sequence>
<dbReference type="AlphaFoldDB" id="A0A2U0SHQ7"/>
<protein>
    <submittedName>
        <fullName evidence="3">Phenazine biosynthesis protein PhzF</fullName>
    </submittedName>
</protein>
<dbReference type="SUPFAM" id="SSF54506">
    <property type="entry name" value="Diaminopimelate epimerase-like"/>
    <property type="match status" value="1"/>
</dbReference>
<evidence type="ECO:0000313" key="3">
    <source>
        <dbReference type="EMBL" id="PVX30866.1"/>
    </source>
</evidence>
<dbReference type="EMBL" id="QENQ01000001">
    <property type="protein sequence ID" value="PVX30866.1"/>
    <property type="molecule type" value="Genomic_DNA"/>
</dbReference>
<dbReference type="InterPro" id="IPR003719">
    <property type="entry name" value="Phenazine_PhzF-like"/>
</dbReference>
<feature type="active site" evidence="2">
    <location>
        <position position="46"/>
    </location>
</feature>
<dbReference type="Gene3D" id="3.10.310.10">
    <property type="entry name" value="Diaminopimelate Epimerase, Chain A, domain 1"/>
    <property type="match status" value="2"/>
</dbReference>
<keyword evidence="4" id="KW-1185">Reference proteome</keyword>
<evidence type="ECO:0000256" key="1">
    <source>
        <dbReference type="ARBA" id="ARBA00008270"/>
    </source>
</evidence>
<dbReference type="Proteomes" id="UP000245890">
    <property type="component" value="Unassembled WGS sequence"/>
</dbReference>
<evidence type="ECO:0000256" key="2">
    <source>
        <dbReference type="PIRSR" id="PIRSR016184-1"/>
    </source>
</evidence>
<dbReference type="GO" id="GO:0016853">
    <property type="term" value="F:isomerase activity"/>
    <property type="evidence" value="ECO:0007669"/>
    <property type="project" value="TreeGrafter"/>
</dbReference>
<dbReference type="Pfam" id="PF02567">
    <property type="entry name" value="PhzC-PhzF"/>
    <property type="match status" value="1"/>
</dbReference>
<dbReference type="OrthoDB" id="9788221at2"/>
<dbReference type="GO" id="GO:0005737">
    <property type="term" value="C:cytoplasm"/>
    <property type="evidence" value="ECO:0007669"/>
    <property type="project" value="TreeGrafter"/>
</dbReference>
<dbReference type="PANTHER" id="PTHR13774:SF32">
    <property type="entry name" value="ANTISENSE-ENHANCING SEQUENCE 1"/>
    <property type="match status" value="1"/>
</dbReference>
<dbReference type="RefSeq" id="WP_116470265.1">
    <property type="nucleotide sequence ID" value="NZ_QENQ01000001.1"/>
</dbReference>
<dbReference type="NCBIfam" id="TIGR00654">
    <property type="entry name" value="PhzF_family"/>
    <property type="match status" value="1"/>
</dbReference>
<proteinExistence type="inferred from homology"/>
<name>A0A2U0SHQ7_9SPHN</name>
<comment type="caution">
    <text evidence="3">The sequence shown here is derived from an EMBL/GenBank/DDBJ whole genome shotgun (WGS) entry which is preliminary data.</text>
</comment>
<organism evidence="3 4">
    <name type="scientific">Sphingomonas pokkalii</name>
    <dbReference type="NCBI Taxonomy" id="2175090"/>
    <lineage>
        <taxon>Bacteria</taxon>
        <taxon>Pseudomonadati</taxon>
        <taxon>Pseudomonadota</taxon>
        <taxon>Alphaproteobacteria</taxon>
        <taxon>Sphingomonadales</taxon>
        <taxon>Sphingomonadaceae</taxon>
        <taxon>Sphingomonas</taxon>
    </lineage>
</organism>
<dbReference type="PANTHER" id="PTHR13774">
    <property type="entry name" value="PHENAZINE BIOSYNTHESIS PROTEIN"/>
    <property type="match status" value="1"/>
</dbReference>
<reference evidence="3 4" key="1">
    <citation type="submission" date="2018-05" db="EMBL/GenBank/DDBJ databases">
        <title>Description of Sphingomonas pokkalii sp nov, isolated from the rhizosphere of saline tolerant pokkali rice and its draft genome analysis.</title>
        <authorList>
            <person name="Menon R."/>
            <person name="Kumari S."/>
            <person name="Rameshkumar N."/>
        </authorList>
    </citation>
    <scope>NUCLEOTIDE SEQUENCE [LARGE SCALE GENOMIC DNA]</scope>
    <source>
        <strain evidence="3 4">L3B27</strain>
    </source>
</reference>
<dbReference type="PIRSF" id="PIRSF016184">
    <property type="entry name" value="PhzC_PhzF"/>
    <property type="match status" value="1"/>
</dbReference>
<gene>
    <name evidence="3" type="ORF">DD559_17300</name>
</gene>